<gene>
    <name evidence="3" type="ORF">GCM10010961_20560</name>
</gene>
<organism evidence="3 4">
    <name type="scientific">Pseudodonghicola xiamenensis</name>
    <dbReference type="NCBI Taxonomy" id="337702"/>
    <lineage>
        <taxon>Bacteria</taxon>
        <taxon>Pseudomonadati</taxon>
        <taxon>Pseudomonadota</taxon>
        <taxon>Alphaproteobacteria</taxon>
        <taxon>Rhodobacterales</taxon>
        <taxon>Paracoccaceae</taxon>
        <taxon>Pseudodonghicola</taxon>
    </lineage>
</organism>
<keyword evidence="2" id="KW-0732">Signal</keyword>
<comment type="caution">
    <text evidence="3">The sequence shown here is derived from an EMBL/GenBank/DDBJ whole genome shotgun (WGS) entry which is preliminary data.</text>
</comment>
<reference evidence="3" key="1">
    <citation type="journal article" date="2014" name="Int. J. Syst. Evol. Microbiol.">
        <title>Complete genome sequence of Corynebacterium casei LMG S-19264T (=DSM 44701T), isolated from a smear-ripened cheese.</title>
        <authorList>
            <consortium name="US DOE Joint Genome Institute (JGI-PGF)"/>
            <person name="Walter F."/>
            <person name="Albersmeier A."/>
            <person name="Kalinowski J."/>
            <person name="Ruckert C."/>
        </authorList>
    </citation>
    <scope>NUCLEOTIDE SEQUENCE</scope>
    <source>
        <strain evidence="3">CGMCC 1.7081</strain>
    </source>
</reference>
<evidence type="ECO:0000313" key="4">
    <source>
        <dbReference type="Proteomes" id="UP000611500"/>
    </source>
</evidence>
<dbReference type="RefSeq" id="WP_035366594.1">
    <property type="nucleotide sequence ID" value="NZ_BNAP01000007.1"/>
</dbReference>
<dbReference type="Proteomes" id="UP000611500">
    <property type="component" value="Unassembled WGS sequence"/>
</dbReference>
<reference evidence="3" key="2">
    <citation type="submission" date="2020-09" db="EMBL/GenBank/DDBJ databases">
        <authorList>
            <person name="Sun Q."/>
            <person name="Zhou Y."/>
        </authorList>
    </citation>
    <scope>NUCLEOTIDE SEQUENCE</scope>
    <source>
        <strain evidence="3">CGMCC 1.7081</strain>
    </source>
</reference>
<evidence type="ECO:0000256" key="2">
    <source>
        <dbReference type="SAM" id="SignalP"/>
    </source>
</evidence>
<name>A0A8J3MER6_9RHOB</name>
<dbReference type="AlphaFoldDB" id="A0A8J3MER6"/>
<feature type="signal peptide" evidence="2">
    <location>
        <begin position="1"/>
        <end position="21"/>
    </location>
</feature>
<evidence type="ECO:0000313" key="3">
    <source>
        <dbReference type="EMBL" id="GHG90352.1"/>
    </source>
</evidence>
<evidence type="ECO:0008006" key="5">
    <source>
        <dbReference type="Google" id="ProtNLM"/>
    </source>
</evidence>
<evidence type="ECO:0000256" key="1">
    <source>
        <dbReference type="SAM" id="MobiDB-lite"/>
    </source>
</evidence>
<feature type="region of interest" description="Disordered" evidence="1">
    <location>
        <begin position="48"/>
        <end position="89"/>
    </location>
</feature>
<feature type="chain" id="PRO_5035266890" description="Beta-barrel assembly machine subunit BamF" evidence="2">
    <location>
        <begin position="22"/>
        <end position="89"/>
    </location>
</feature>
<keyword evidence="4" id="KW-1185">Reference proteome</keyword>
<protein>
    <recommendedName>
        <fullName evidence="5">Beta-barrel assembly machine subunit BamF</fullName>
    </recommendedName>
</protein>
<dbReference type="EMBL" id="BNAP01000007">
    <property type="protein sequence ID" value="GHG90352.1"/>
    <property type="molecule type" value="Genomic_DNA"/>
</dbReference>
<proteinExistence type="predicted"/>
<accession>A0A8J3MER6</accession>
<feature type="compositionally biased region" description="Low complexity" evidence="1">
    <location>
        <begin position="67"/>
        <end position="80"/>
    </location>
</feature>
<sequence length="89" mass="9864">MFPRRPLFAQIALLAALTAAANCTPVPELEDSVTPDLRAAPYPTLIPLEPALAQNPPEPQKAEALEQQMQARQNRLNARAQRLRTRPVE</sequence>